<dbReference type="OrthoDB" id="3056337at2759"/>
<evidence type="ECO:0000256" key="1">
    <source>
        <dbReference type="SAM" id="Coils"/>
    </source>
</evidence>
<proteinExistence type="predicted"/>
<reference evidence="2" key="1">
    <citation type="submission" date="2020-05" db="EMBL/GenBank/DDBJ databases">
        <title>Mycena genomes resolve the evolution of fungal bioluminescence.</title>
        <authorList>
            <person name="Tsai I.J."/>
        </authorList>
    </citation>
    <scope>NUCLEOTIDE SEQUENCE</scope>
    <source>
        <strain evidence="2">160909Yilan</strain>
    </source>
</reference>
<gene>
    <name evidence="2" type="ORF">MSAN_01759000</name>
</gene>
<name>A0A8H6XX77_9AGAR</name>
<keyword evidence="1" id="KW-0175">Coiled coil</keyword>
<accession>A0A8H6XX77</accession>
<keyword evidence="3" id="KW-1185">Reference proteome</keyword>
<sequence length="442" mass="50052">MKSIPELRTRIGELTSAIESQKRALRDLENQRSKVQSELNSRVDPMARIPFEIVSDIFLHCVSNIPRPDSRTAPLVLLNICRLWRTIAVSTPFLWAEICMDSTPFPRGAKFAKLCRDWIDRARTISLSFSLRGSLARRIELLMNKHAPQVQNLELFVRDTTDLLRLGVPGLFPSLMKLTVGADETSPVEVDFSPGQCIGLLRAAPALLECDFDDVFCADDIFPPGPVVTHTSLRVLRLGNPQSRAFEGYHGNSAFILQYVTLPSLQSLDIADFDITPEVFISFLMRSRPPLTCLRMVLPNTIWEPGTIIEYFQLTPNLTDVELYFTPNDDSDEENGAEPFRPFLEVLNTGTDLLQRLSNITLWALFWEVGDYETIIKVLTARRTSLRSFRLYFPPENYDAAPPGLARNVIVALRQFTEDGIHVHVGPRQHNCLDRNLVAENQ</sequence>
<protein>
    <recommendedName>
        <fullName evidence="4">F-box domain-containing protein</fullName>
    </recommendedName>
</protein>
<evidence type="ECO:0008006" key="4">
    <source>
        <dbReference type="Google" id="ProtNLM"/>
    </source>
</evidence>
<feature type="coiled-coil region" evidence="1">
    <location>
        <begin position="11"/>
        <end position="38"/>
    </location>
</feature>
<evidence type="ECO:0000313" key="2">
    <source>
        <dbReference type="EMBL" id="KAF7348066.1"/>
    </source>
</evidence>
<dbReference type="Proteomes" id="UP000623467">
    <property type="component" value="Unassembled WGS sequence"/>
</dbReference>
<evidence type="ECO:0000313" key="3">
    <source>
        <dbReference type="Proteomes" id="UP000623467"/>
    </source>
</evidence>
<organism evidence="2 3">
    <name type="scientific">Mycena sanguinolenta</name>
    <dbReference type="NCBI Taxonomy" id="230812"/>
    <lineage>
        <taxon>Eukaryota</taxon>
        <taxon>Fungi</taxon>
        <taxon>Dikarya</taxon>
        <taxon>Basidiomycota</taxon>
        <taxon>Agaricomycotina</taxon>
        <taxon>Agaricomycetes</taxon>
        <taxon>Agaricomycetidae</taxon>
        <taxon>Agaricales</taxon>
        <taxon>Marasmiineae</taxon>
        <taxon>Mycenaceae</taxon>
        <taxon>Mycena</taxon>
    </lineage>
</organism>
<dbReference type="AlphaFoldDB" id="A0A8H6XX77"/>
<dbReference type="EMBL" id="JACAZH010000017">
    <property type="protein sequence ID" value="KAF7348066.1"/>
    <property type="molecule type" value="Genomic_DNA"/>
</dbReference>
<comment type="caution">
    <text evidence="2">The sequence shown here is derived from an EMBL/GenBank/DDBJ whole genome shotgun (WGS) entry which is preliminary data.</text>
</comment>